<comment type="caution">
    <text evidence="2">The sequence shown here is derived from an EMBL/GenBank/DDBJ whole genome shotgun (WGS) entry which is preliminary data.</text>
</comment>
<sequence length="909" mass="101843">MIDAKICLEIPTVHSKLIPKVLSHVKRKEKVIIMERKYNTPYVMCIASIGSQESRAFQRQAAIIMVNTIPAAITALKNLLGSPDFKDKPSLTFNILLLNRDEIGICIPPSLIESPHYSLFSSSFPPHITSRINIIPFFSLDSEWNIAKYILSFFTSSQLATSFRQEKMEMSRRISESQADCECITPLKSSLTSINSKISAPSLDESSSKDYQLSFLAALPAHDLFENVNSYRHPVNINIVDDDCPSHALIVKWNSFQDRITPRQFLKILFGKNPTPYPQSLHSYDHSAVSFFHSKYQSSTQYRGSSNSIYAEPSVIAQIPHRHDEMQCFVRPELPQLKLESIKQTPTDSFPNSPCRPLLSADPMHREGSGSSLRSSESLSIHPSPGSFSSSFSPIPTPSFDARCGLSSHRPFDHLSASGPECGSLGPWFRPSRKLKELSFVSQSYVSPKSSPGDSVDYLDIQNPSMFVACSCGGCGLDPFAVTAVLPHFVSDGMLIVCFQNSSIAKKVKRWLESHVRSGMLYESSCPVPHSNFEGISLSSSCFLEPESIVHLIAVTKIHVSYCFPLFEDDSGHADTTHIPKSPLERGDEIHSPSLKVHHLTLPDAITGRVIFREQTCSCRDPFSLCNVGRLVFFSVCSCITTMWLMEVFKPYGIIEIRESPTKTKKRRGSSAKVVTLTSGGGYQTLAKPGHHQEQAYGVHYHEHHQSYRNVFLEFSSRDDVVHVLIDLYSFRLPEADILLKLIKCMEFGHPGGKVSHCRTFIPSRCPECGPYFDINLIPIAHGYPCTCSSQQLYSPLIQPPPPPPPLPPSFEEREYQHRYVFPSSMYHPPPPSFELAHISSHFHVSSQMSQVPSHHPSDGYVHPVVHSHLPSSSSSSSSSSLFLFFLSRDKIFATSMCDALWKMWWFSW</sequence>
<organism evidence="2 3">
    <name type="scientific">Aduncisulcus paluster</name>
    <dbReference type="NCBI Taxonomy" id="2918883"/>
    <lineage>
        <taxon>Eukaryota</taxon>
        <taxon>Metamonada</taxon>
        <taxon>Carpediemonas-like organisms</taxon>
        <taxon>Aduncisulcus</taxon>
    </lineage>
</organism>
<evidence type="ECO:0000313" key="3">
    <source>
        <dbReference type="Proteomes" id="UP001057375"/>
    </source>
</evidence>
<name>A0ABQ5KVV9_9EUKA</name>
<feature type="region of interest" description="Disordered" evidence="1">
    <location>
        <begin position="343"/>
        <end position="393"/>
    </location>
</feature>
<proteinExistence type="predicted"/>
<evidence type="ECO:0000256" key="1">
    <source>
        <dbReference type="SAM" id="MobiDB-lite"/>
    </source>
</evidence>
<dbReference type="EMBL" id="BQXS01011260">
    <property type="protein sequence ID" value="GKT36590.1"/>
    <property type="molecule type" value="Genomic_DNA"/>
</dbReference>
<protein>
    <submittedName>
        <fullName evidence="2">Uncharacterized protein</fullName>
    </submittedName>
</protein>
<keyword evidence="3" id="KW-1185">Reference proteome</keyword>
<feature type="compositionally biased region" description="Polar residues" evidence="1">
    <location>
        <begin position="343"/>
        <end position="352"/>
    </location>
</feature>
<gene>
    <name evidence="2" type="ORF">ADUPG1_009526</name>
</gene>
<feature type="compositionally biased region" description="Low complexity" evidence="1">
    <location>
        <begin position="369"/>
        <end position="393"/>
    </location>
</feature>
<dbReference type="Proteomes" id="UP001057375">
    <property type="component" value="Unassembled WGS sequence"/>
</dbReference>
<evidence type="ECO:0000313" key="2">
    <source>
        <dbReference type="EMBL" id="GKT36590.1"/>
    </source>
</evidence>
<accession>A0ABQ5KVV9</accession>
<reference evidence="2" key="1">
    <citation type="submission" date="2022-03" db="EMBL/GenBank/DDBJ databases">
        <title>Draft genome sequence of Aduncisulcus paluster, a free-living microaerophilic Fornicata.</title>
        <authorList>
            <person name="Yuyama I."/>
            <person name="Kume K."/>
            <person name="Tamura T."/>
            <person name="Inagaki Y."/>
            <person name="Hashimoto T."/>
        </authorList>
    </citation>
    <scope>NUCLEOTIDE SEQUENCE</scope>
    <source>
        <strain evidence="2">NY0171</strain>
    </source>
</reference>